<feature type="domain" description="DUF4468" evidence="1">
    <location>
        <begin position="39"/>
        <end position="128"/>
    </location>
</feature>
<accession>A0A1I1SGJ2</accession>
<keyword evidence="3" id="KW-1185">Reference proteome</keyword>
<sequence length="192" mass="22251">MNYIFLLLLCPILCLAQKKTYTLADTNIRIDSVTGGMFYTDVVPVEGATIDKLYSRAKTFLLTYFRNETPVIQIDDKEAGVVGGRGKFVENLTKRQILLVGFQQIYYEMGIEIRVQDGWYHYKMTNIDVVASTFRLRIDDPLRKNPELAKRLAAKGFSKWQYNRYMGNKSQVNKIVRQLKRMMDSSHDLNDS</sequence>
<name>A0A1I1SGJ2_9BACT</name>
<protein>
    <recommendedName>
        <fullName evidence="1">DUF4468 domain-containing protein</fullName>
    </recommendedName>
</protein>
<evidence type="ECO:0000313" key="3">
    <source>
        <dbReference type="Proteomes" id="UP000198598"/>
    </source>
</evidence>
<dbReference type="EMBL" id="FOLQ01000005">
    <property type="protein sequence ID" value="SFD45577.1"/>
    <property type="molecule type" value="Genomic_DNA"/>
</dbReference>
<dbReference type="Proteomes" id="UP000198598">
    <property type="component" value="Unassembled WGS sequence"/>
</dbReference>
<proteinExistence type="predicted"/>
<dbReference type="Gene3D" id="3.30.530.80">
    <property type="match status" value="1"/>
</dbReference>
<organism evidence="2 3">
    <name type="scientific">Spirosoma endophyticum</name>
    <dbReference type="NCBI Taxonomy" id="662367"/>
    <lineage>
        <taxon>Bacteria</taxon>
        <taxon>Pseudomonadati</taxon>
        <taxon>Bacteroidota</taxon>
        <taxon>Cytophagia</taxon>
        <taxon>Cytophagales</taxon>
        <taxon>Cytophagaceae</taxon>
        <taxon>Spirosoma</taxon>
    </lineage>
</organism>
<dbReference type="Pfam" id="PF14730">
    <property type="entry name" value="DUF4468"/>
    <property type="match status" value="1"/>
</dbReference>
<gene>
    <name evidence="2" type="ORF">SAMN05216167_105102</name>
</gene>
<dbReference type="RefSeq" id="WP_093827451.1">
    <property type="nucleotide sequence ID" value="NZ_FOLQ01000005.1"/>
</dbReference>
<dbReference type="InterPro" id="IPR027823">
    <property type="entry name" value="DUF4468"/>
</dbReference>
<reference evidence="2 3" key="1">
    <citation type="submission" date="2016-10" db="EMBL/GenBank/DDBJ databases">
        <authorList>
            <person name="de Groot N.N."/>
        </authorList>
    </citation>
    <scope>NUCLEOTIDE SEQUENCE [LARGE SCALE GENOMIC DNA]</scope>
    <source>
        <strain evidence="2 3">DSM 26130</strain>
    </source>
</reference>
<dbReference type="AlphaFoldDB" id="A0A1I1SGJ2"/>
<evidence type="ECO:0000259" key="1">
    <source>
        <dbReference type="Pfam" id="PF14730"/>
    </source>
</evidence>
<dbReference type="OrthoDB" id="965647at2"/>
<evidence type="ECO:0000313" key="2">
    <source>
        <dbReference type="EMBL" id="SFD45577.1"/>
    </source>
</evidence>